<name>A0ABZ3D9X5_9PROT</name>
<dbReference type="EMBL" id="CP152276">
    <property type="protein sequence ID" value="XAE44216.1"/>
    <property type="molecule type" value="Genomic_DNA"/>
</dbReference>
<organism evidence="1 2">
    <name type="scientific">Nguyenibacter vanlangensis</name>
    <dbReference type="NCBI Taxonomy" id="1216886"/>
    <lineage>
        <taxon>Bacteria</taxon>
        <taxon>Pseudomonadati</taxon>
        <taxon>Pseudomonadota</taxon>
        <taxon>Alphaproteobacteria</taxon>
        <taxon>Acetobacterales</taxon>
        <taxon>Acetobacteraceae</taxon>
        <taxon>Nguyenibacter</taxon>
    </lineage>
</organism>
<reference evidence="1 2" key="1">
    <citation type="submission" date="2024-04" db="EMBL/GenBank/DDBJ databases">
        <title>Complete genome sequence of Nguyenibacter vanlangesis HBCM-1154, a strain capable of nitrogen fixation, IAA production, and phosphorus solubilization isolated from sugarcane soil.</title>
        <authorList>
            <person name="MY HANH P."/>
        </authorList>
    </citation>
    <scope>NUCLEOTIDE SEQUENCE [LARGE SCALE GENOMIC DNA]</scope>
    <source>
        <strain evidence="1 2">HBCM 1154</strain>
    </source>
</reference>
<dbReference type="RefSeq" id="WP_342629514.1">
    <property type="nucleotide sequence ID" value="NZ_CP152276.1"/>
</dbReference>
<accession>A0ABZ3D9X5</accession>
<sequence length="70" mass="7890">MIAGSCSALSHTEVVDDLICFVFPAAYGELQTRAAHDDDDHLWWIVHWSYAVDIAITETGPRRKRTGLFL</sequence>
<gene>
    <name evidence="1" type="ORF">AAC691_07225</name>
</gene>
<dbReference type="Proteomes" id="UP001449795">
    <property type="component" value="Chromosome"/>
</dbReference>
<proteinExistence type="predicted"/>
<keyword evidence="2" id="KW-1185">Reference proteome</keyword>
<evidence type="ECO:0000313" key="2">
    <source>
        <dbReference type="Proteomes" id="UP001449795"/>
    </source>
</evidence>
<protein>
    <submittedName>
        <fullName evidence="1">Uncharacterized protein</fullName>
    </submittedName>
</protein>
<evidence type="ECO:0000313" key="1">
    <source>
        <dbReference type="EMBL" id="XAE44216.1"/>
    </source>
</evidence>